<proteinExistence type="predicted"/>
<comment type="subcellular location">
    <subcellularLocation>
        <location evidence="1">Endomembrane system</location>
        <topology evidence="1">Multi-pass membrane protein</topology>
    </subcellularLocation>
</comment>
<name>A0A1Q9DCX7_SYMMI</name>
<sequence length="437" mass="49251">MLRQLDSGAMLAWAATWLSESLQCMFYLVPPERLALTKGQKVPNLVAKHGFGMFLLMIATEIGVGTVVAEKSLYRFNDMLASISSGTCQQLVVALMSKFADPKAAYRLVNDTCRLVDFDVKGKPLATWICLFLGMDLAYYWAHRSMHELHTGWAAHSAHHSGEDYNLATALRQGALQPMMTWIFSLPLALVFPAESILIHTQLNTLYQFWIHTELCGRLGILEYVFNTPFHHRMHHRPPGNCNYGGVLIIWDRLFSTYEAETERLDYFGLAQPAGTFNAVELNLQHWRKMGRFHLLRGGCFWHLLRSSVSKRAHHKFLWTPSQLLHKYAAMLEDKSSWSLPEKEVRPKYRGADLQLIGKAAAIAMYLGGFVCLQRAEPADQRAKLQLLCAAAGGFTWLQALGDFLDKGYHSWLGGKVFLAAALTALDSGVFGWMPRA</sequence>
<keyword evidence="5" id="KW-0443">Lipid metabolism</keyword>
<feature type="domain" description="Fatty acid hydroxylase" evidence="7">
    <location>
        <begin position="128"/>
        <end position="257"/>
    </location>
</feature>
<evidence type="ECO:0000256" key="6">
    <source>
        <dbReference type="ARBA" id="ARBA00023136"/>
    </source>
</evidence>
<keyword evidence="2" id="KW-0812">Transmembrane</keyword>
<evidence type="ECO:0000313" key="8">
    <source>
        <dbReference type="EMBL" id="OLP93038.1"/>
    </source>
</evidence>
<evidence type="ECO:0000256" key="5">
    <source>
        <dbReference type="ARBA" id="ARBA00023098"/>
    </source>
</evidence>
<keyword evidence="8" id="KW-0503">Monooxygenase</keyword>
<dbReference type="OrthoDB" id="6354873at2759"/>
<keyword evidence="9" id="KW-1185">Reference proteome</keyword>
<evidence type="ECO:0000313" key="9">
    <source>
        <dbReference type="Proteomes" id="UP000186817"/>
    </source>
</evidence>
<dbReference type="Proteomes" id="UP000186817">
    <property type="component" value="Unassembled WGS sequence"/>
</dbReference>
<reference evidence="8 9" key="1">
    <citation type="submission" date="2016-02" db="EMBL/GenBank/DDBJ databases">
        <title>Genome analysis of coral dinoflagellate symbionts highlights evolutionary adaptations to a symbiotic lifestyle.</title>
        <authorList>
            <person name="Aranda M."/>
            <person name="Li Y."/>
            <person name="Liew Y.J."/>
            <person name="Baumgarten S."/>
            <person name="Simakov O."/>
            <person name="Wilson M."/>
            <person name="Piel J."/>
            <person name="Ashoor H."/>
            <person name="Bougouffa S."/>
            <person name="Bajic V.B."/>
            <person name="Ryu T."/>
            <person name="Ravasi T."/>
            <person name="Bayer T."/>
            <person name="Micklem G."/>
            <person name="Kim H."/>
            <person name="Bhak J."/>
            <person name="Lajeunesse T.C."/>
            <person name="Voolstra C.R."/>
        </authorList>
    </citation>
    <scope>NUCLEOTIDE SEQUENCE [LARGE SCALE GENOMIC DNA]</scope>
    <source>
        <strain evidence="8 9">CCMP2467</strain>
    </source>
</reference>
<dbReference type="InterPro" id="IPR051689">
    <property type="entry name" value="Sterol_desaturase/TMEM195"/>
</dbReference>
<keyword evidence="4" id="KW-0560">Oxidoreductase</keyword>
<dbReference type="GO" id="GO:0005783">
    <property type="term" value="C:endoplasmic reticulum"/>
    <property type="evidence" value="ECO:0007669"/>
    <property type="project" value="TreeGrafter"/>
</dbReference>
<comment type="caution">
    <text evidence="8">The sequence shown here is derived from an EMBL/GenBank/DDBJ whole genome shotgun (WGS) entry which is preliminary data.</text>
</comment>
<evidence type="ECO:0000256" key="4">
    <source>
        <dbReference type="ARBA" id="ARBA00023002"/>
    </source>
</evidence>
<dbReference type="GO" id="GO:0006643">
    <property type="term" value="P:membrane lipid metabolic process"/>
    <property type="evidence" value="ECO:0007669"/>
    <property type="project" value="TreeGrafter"/>
</dbReference>
<dbReference type="PANTHER" id="PTHR21624">
    <property type="entry name" value="STEROL DESATURASE-RELATED PROTEIN"/>
    <property type="match status" value="1"/>
</dbReference>
<dbReference type="GO" id="GO:0005506">
    <property type="term" value="F:iron ion binding"/>
    <property type="evidence" value="ECO:0007669"/>
    <property type="project" value="InterPro"/>
</dbReference>
<dbReference type="Pfam" id="PF04116">
    <property type="entry name" value="FA_hydroxylase"/>
    <property type="match status" value="1"/>
</dbReference>
<keyword evidence="6" id="KW-0472">Membrane</keyword>
<protein>
    <submittedName>
        <fullName evidence="8">Alkylglycerol monooxygenase</fullName>
    </submittedName>
</protein>
<dbReference type="GO" id="GO:0050479">
    <property type="term" value="F:glyceryl-ether monooxygenase activity"/>
    <property type="evidence" value="ECO:0007669"/>
    <property type="project" value="TreeGrafter"/>
</dbReference>
<evidence type="ECO:0000259" key="7">
    <source>
        <dbReference type="Pfam" id="PF04116"/>
    </source>
</evidence>
<dbReference type="GO" id="GO:0016020">
    <property type="term" value="C:membrane"/>
    <property type="evidence" value="ECO:0007669"/>
    <property type="project" value="GOC"/>
</dbReference>
<dbReference type="PANTHER" id="PTHR21624:SF1">
    <property type="entry name" value="ALKYLGLYCEROL MONOOXYGENASE"/>
    <property type="match status" value="1"/>
</dbReference>
<evidence type="ECO:0000256" key="3">
    <source>
        <dbReference type="ARBA" id="ARBA00022989"/>
    </source>
</evidence>
<keyword evidence="3" id="KW-1133">Transmembrane helix</keyword>
<dbReference type="AlphaFoldDB" id="A0A1Q9DCX7"/>
<dbReference type="GO" id="GO:0008610">
    <property type="term" value="P:lipid biosynthetic process"/>
    <property type="evidence" value="ECO:0007669"/>
    <property type="project" value="InterPro"/>
</dbReference>
<accession>A0A1Q9DCX7</accession>
<dbReference type="EMBL" id="LSRX01000596">
    <property type="protein sequence ID" value="OLP93038.1"/>
    <property type="molecule type" value="Genomic_DNA"/>
</dbReference>
<gene>
    <name evidence="8" type="primary">Agmo</name>
    <name evidence="8" type="ORF">AK812_SmicGene25081</name>
</gene>
<organism evidence="8 9">
    <name type="scientific">Symbiodinium microadriaticum</name>
    <name type="common">Dinoflagellate</name>
    <name type="synonym">Zooxanthella microadriatica</name>
    <dbReference type="NCBI Taxonomy" id="2951"/>
    <lineage>
        <taxon>Eukaryota</taxon>
        <taxon>Sar</taxon>
        <taxon>Alveolata</taxon>
        <taxon>Dinophyceae</taxon>
        <taxon>Suessiales</taxon>
        <taxon>Symbiodiniaceae</taxon>
        <taxon>Symbiodinium</taxon>
    </lineage>
</organism>
<dbReference type="InterPro" id="IPR006694">
    <property type="entry name" value="Fatty_acid_hydroxylase"/>
</dbReference>
<evidence type="ECO:0000256" key="2">
    <source>
        <dbReference type="ARBA" id="ARBA00022692"/>
    </source>
</evidence>
<evidence type="ECO:0000256" key="1">
    <source>
        <dbReference type="ARBA" id="ARBA00004127"/>
    </source>
</evidence>